<feature type="compositionally biased region" description="Basic and acidic residues" evidence="1">
    <location>
        <begin position="40"/>
        <end position="49"/>
    </location>
</feature>
<evidence type="ECO:0000313" key="3">
    <source>
        <dbReference type="EMBL" id="KAK7884349.1"/>
    </source>
</evidence>
<dbReference type="Pfam" id="PF13843">
    <property type="entry name" value="DDE_Tnp_1_7"/>
    <property type="match status" value="2"/>
</dbReference>
<sequence length="487" mass="54457">MVGAPSTSQGGRLGGRGRGRGSVGVCPQEDTYHSPCLKGKTLEEQDDKVPAPPRFFPKRPSGVQPPFNTGNPEPGQIFCHFFDEELLQRLVHYTNQKAVGGKKFKWTPVAVEEMKKFVGVLFYMSVVRLPQITDYWRKGSIFSVSHPATVMSRDRLRHILSNLQLSDPKSDAVASQEVTKLIFTDEEELPNASAAVVPTPSEQQEERGTGATAAVSKINQIIVQQEVSRTRATVAHEQAPRPAKKRVWVIGESHVRRAAQLAAVTRGNHLGLSNTCICWFGCGGLHWNGLVPFFNESLQGRALPDVLLINCGGNDLGFLPSVKLVNVMKEDLLQFHCQHPGMQIILSAIPQRRRYKAGPNPAKFEKARRFVNSFMTAFMEKRLVHYTNQKAVCNLEKGKKIQVDSVTVEEMKKFVGVLFYMSVVRLPQITDYWRKEFVFSVSHPATVMSRDRFRHILSNLQLSDPKSDAENDAKKGMENYDPIQCGG</sequence>
<organism evidence="3 4">
    <name type="scientific">Mugilogobius chulae</name>
    <name type="common">yellowstripe goby</name>
    <dbReference type="NCBI Taxonomy" id="88201"/>
    <lineage>
        <taxon>Eukaryota</taxon>
        <taxon>Metazoa</taxon>
        <taxon>Chordata</taxon>
        <taxon>Craniata</taxon>
        <taxon>Vertebrata</taxon>
        <taxon>Euteleostomi</taxon>
        <taxon>Actinopterygii</taxon>
        <taxon>Neopterygii</taxon>
        <taxon>Teleostei</taxon>
        <taxon>Neoteleostei</taxon>
        <taxon>Acanthomorphata</taxon>
        <taxon>Gobiaria</taxon>
        <taxon>Gobiiformes</taxon>
        <taxon>Gobioidei</taxon>
        <taxon>Gobiidae</taxon>
        <taxon>Gobionellinae</taxon>
        <taxon>Mugilogobius</taxon>
    </lineage>
</organism>
<gene>
    <name evidence="3" type="ORF">WMY93_027472</name>
</gene>
<dbReference type="EMBL" id="JBBPFD010000020">
    <property type="protein sequence ID" value="KAK7884349.1"/>
    <property type="molecule type" value="Genomic_DNA"/>
</dbReference>
<dbReference type="SUPFAM" id="SSF52266">
    <property type="entry name" value="SGNH hydrolase"/>
    <property type="match status" value="1"/>
</dbReference>
<dbReference type="Proteomes" id="UP001460270">
    <property type="component" value="Unassembled WGS sequence"/>
</dbReference>
<dbReference type="InterPro" id="IPR029526">
    <property type="entry name" value="PGBD"/>
</dbReference>
<dbReference type="Gene3D" id="3.40.50.1110">
    <property type="entry name" value="SGNH hydrolase"/>
    <property type="match status" value="1"/>
</dbReference>
<evidence type="ECO:0000256" key="1">
    <source>
        <dbReference type="SAM" id="MobiDB-lite"/>
    </source>
</evidence>
<feature type="domain" description="PiggyBac transposable element-derived protein" evidence="2">
    <location>
        <begin position="374"/>
        <end position="473"/>
    </location>
</feature>
<dbReference type="PANTHER" id="PTHR46599:SF3">
    <property type="entry name" value="PIGGYBAC TRANSPOSABLE ELEMENT-DERIVED PROTEIN 4"/>
    <property type="match status" value="1"/>
</dbReference>
<evidence type="ECO:0000259" key="2">
    <source>
        <dbReference type="Pfam" id="PF13843"/>
    </source>
</evidence>
<feature type="region of interest" description="Disordered" evidence="1">
    <location>
        <begin position="465"/>
        <end position="487"/>
    </location>
</feature>
<name>A0AAW0MT05_9GOBI</name>
<reference evidence="4" key="1">
    <citation type="submission" date="2024-04" db="EMBL/GenBank/DDBJ databases">
        <title>Salinicola lusitanus LLJ914,a marine bacterium isolated from the Okinawa Trough.</title>
        <authorList>
            <person name="Li J."/>
        </authorList>
    </citation>
    <scope>NUCLEOTIDE SEQUENCE [LARGE SCALE GENOMIC DNA]</scope>
</reference>
<feature type="compositionally biased region" description="Basic and acidic residues" evidence="1">
    <location>
        <begin position="465"/>
        <end position="478"/>
    </location>
</feature>
<comment type="caution">
    <text evidence="3">The sequence shown here is derived from an EMBL/GenBank/DDBJ whole genome shotgun (WGS) entry which is preliminary data.</text>
</comment>
<dbReference type="AlphaFoldDB" id="A0AAW0MT05"/>
<feature type="compositionally biased region" description="Gly residues" evidence="1">
    <location>
        <begin position="11"/>
        <end position="22"/>
    </location>
</feature>
<accession>A0AAW0MT05</accession>
<protein>
    <recommendedName>
        <fullName evidence="2">PiggyBac transposable element-derived protein domain-containing protein</fullName>
    </recommendedName>
</protein>
<feature type="domain" description="PiggyBac transposable element-derived protein" evidence="2">
    <location>
        <begin position="74"/>
        <end position="180"/>
    </location>
</feature>
<dbReference type="PANTHER" id="PTHR46599">
    <property type="entry name" value="PIGGYBAC TRANSPOSABLE ELEMENT-DERIVED PROTEIN 4"/>
    <property type="match status" value="1"/>
</dbReference>
<dbReference type="InterPro" id="IPR036514">
    <property type="entry name" value="SGNH_hydro_sf"/>
</dbReference>
<feature type="region of interest" description="Disordered" evidence="1">
    <location>
        <begin position="1"/>
        <end position="60"/>
    </location>
</feature>
<evidence type="ECO:0000313" key="4">
    <source>
        <dbReference type="Proteomes" id="UP001460270"/>
    </source>
</evidence>
<keyword evidence="4" id="KW-1185">Reference proteome</keyword>
<proteinExistence type="predicted"/>